<evidence type="ECO:0000256" key="1">
    <source>
        <dbReference type="ARBA" id="ARBA00022737"/>
    </source>
</evidence>
<dbReference type="Pfam" id="PF14559">
    <property type="entry name" value="TPR_19"/>
    <property type="match status" value="1"/>
</dbReference>
<protein>
    <submittedName>
        <fullName evidence="5">Uncharacterized protein</fullName>
    </submittedName>
</protein>
<dbReference type="EMBL" id="NTJZ01000002">
    <property type="protein sequence ID" value="PDH34983.1"/>
    <property type="molecule type" value="Genomic_DNA"/>
</dbReference>
<evidence type="ECO:0000313" key="5">
    <source>
        <dbReference type="EMBL" id="PDH34983.1"/>
    </source>
</evidence>
<keyword evidence="1" id="KW-0677">Repeat</keyword>
<proteinExistence type="predicted"/>
<dbReference type="PROSITE" id="PS50005">
    <property type="entry name" value="TPR"/>
    <property type="match status" value="2"/>
</dbReference>
<dbReference type="SMART" id="SM00028">
    <property type="entry name" value="TPR"/>
    <property type="match status" value="3"/>
</dbReference>
<dbReference type="Gene3D" id="1.25.40.10">
    <property type="entry name" value="Tetratricopeptide repeat domain"/>
    <property type="match status" value="1"/>
</dbReference>
<keyword evidence="4" id="KW-0732">Signal</keyword>
<organism evidence="5 6">
    <name type="scientific">OM182 bacterium MED-G28</name>
    <dbReference type="NCBI Taxonomy" id="1986256"/>
    <lineage>
        <taxon>Bacteria</taxon>
        <taxon>Pseudomonadati</taxon>
        <taxon>Pseudomonadota</taxon>
        <taxon>Gammaproteobacteria</taxon>
        <taxon>OMG group</taxon>
        <taxon>OM182 clade</taxon>
    </lineage>
</organism>
<reference evidence="5 6" key="1">
    <citation type="submission" date="2017-08" db="EMBL/GenBank/DDBJ databases">
        <title>Fine stratification of microbial communities through a metagenomic profile of the photic zone.</title>
        <authorList>
            <person name="Haro-Moreno J.M."/>
            <person name="Lopez-Perez M."/>
            <person name="De La Torre J."/>
            <person name="Picazo A."/>
            <person name="Camacho A."/>
            <person name="Rodriguez-Valera F."/>
        </authorList>
    </citation>
    <scope>NUCLEOTIDE SEQUENCE [LARGE SCALE GENOMIC DNA]</scope>
    <source>
        <strain evidence="5">MED-G28</strain>
    </source>
</reference>
<dbReference type="AlphaFoldDB" id="A0A2A5WF99"/>
<dbReference type="GO" id="GO:0006620">
    <property type="term" value="P:post-translational protein targeting to endoplasmic reticulum membrane"/>
    <property type="evidence" value="ECO:0007669"/>
    <property type="project" value="TreeGrafter"/>
</dbReference>
<dbReference type="InterPro" id="IPR011990">
    <property type="entry name" value="TPR-like_helical_dom_sf"/>
</dbReference>
<evidence type="ECO:0000256" key="2">
    <source>
        <dbReference type="ARBA" id="ARBA00022803"/>
    </source>
</evidence>
<sequence length="180" mass="20826">MFRPFLICLLFLPASVIADQSDERLDDLFSTLLISTDLTTIRSTENQIWEIWFNHANDDVEQLIQMGVTRMNYNRYAEAMLIFTQLIENFPDYAEGWNRRATLHYILGNLDESIADIEKVLELEPRHFGALSGLGLVYLQQKQLSKAKQAFENLVDLHPNSPNAQENLLRVTEDLRLNVI</sequence>
<dbReference type="GO" id="GO:0072380">
    <property type="term" value="C:TRC complex"/>
    <property type="evidence" value="ECO:0007669"/>
    <property type="project" value="TreeGrafter"/>
</dbReference>
<dbReference type="GO" id="GO:0060090">
    <property type="term" value="F:molecular adaptor activity"/>
    <property type="evidence" value="ECO:0007669"/>
    <property type="project" value="TreeGrafter"/>
</dbReference>
<gene>
    <name evidence="5" type="ORF">CNF02_02860</name>
</gene>
<dbReference type="PANTHER" id="PTHR45831">
    <property type="entry name" value="LD24721P"/>
    <property type="match status" value="1"/>
</dbReference>
<dbReference type="PANTHER" id="PTHR45831:SF2">
    <property type="entry name" value="LD24721P"/>
    <property type="match status" value="1"/>
</dbReference>
<dbReference type="GO" id="GO:0016020">
    <property type="term" value="C:membrane"/>
    <property type="evidence" value="ECO:0007669"/>
    <property type="project" value="TreeGrafter"/>
</dbReference>
<dbReference type="InterPro" id="IPR047150">
    <property type="entry name" value="SGT"/>
</dbReference>
<evidence type="ECO:0000256" key="4">
    <source>
        <dbReference type="SAM" id="SignalP"/>
    </source>
</evidence>
<name>A0A2A5WF99_9GAMM</name>
<dbReference type="Pfam" id="PF13174">
    <property type="entry name" value="TPR_6"/>
    <property type="match status" value="1"/>
</dbReference>
<accession>A0A2A5WF99</accession>
<comment type="caution">
    <text evidence="5">The sequence shown here is derived from an EMBL/GenBank/DDBJ whole genome shotgun (WGS) entry which is preliminary data.</text>
</comment>
<dbReference type="Proteomes" id="UP000219329">
    <property type="component" value="Unassembled WGS sequence"/>
</dbReference>
<feature type="signal peptide" evidence="4">
    <location>
        <begin position="1"/>
        <end position="18"/>
    </location>
</feature>
<evidence type="ECO:0000256" key="3">
    <source>
        <dbReference type="PROSITE-ProRule" id="PRU00339"/>
    </source>
</evidence>
<feature type="repeat" description="TPR" evidence="3">
    <location>
        <begin position="128"/>
        <end position="161"/>
    </location>
</feature>
<dbReference type="SUPFAM" id="SSF48452">
    <property type="entry name" value="TPR-like"/>
    <property type="match status" value="1"/>
</dbReference>
<dbReference type="InterPro" id="IPR019734">
    <property type="entry name" value="TPR_rpt"/>
</dbReference>
<evidence type="ECO:0000313" key="6">
    <source>
        <dbReference type="Proteomes" id="UP000219329"/>
    </source>
</evidence>
<feature type="chain" id="PRO_5013128443" evidence="4">
    <location>
        <begin position="19"/>
        <end position="180"/>
    </location>
</feature>
<feature type="repeat" description="TPR" evidence="3">
    <location>
        <begin position="94"/>
        <end position="127"/>
    </location>
</feature>
<keyword evidence="2 3" id="KW-0802">TPR repeat</keyword>